<accession>A0A1I4AUH0</accession>
<name>A0A1I4AUH0_9ACTN</name>
<proteinExistence type="predicted"/>
<sequence>MGERPLLRVVHGNPTPEELAALIAVVLARASPAVVAEAGPSAWADRSRSMRQPPVPSRRGVGDDARMPTPWRRLKFAP</sequence>
<protein>
    <submittedName>
        <fullName evidence="2">Acyl-CoA carboxylase epsilon subunit</fullName>
    </submittedName>
</protein>
<organism evidence="2 3">
    <name type="scientific">Streptosporangium canum</name>
    <dbReference type="NCBI Taxonomy" id="324952"/>
    <lineage>
        <taxon>Bacteria</taxon>
        <taxon>Bacillati</taxon>
        <taxon>Actinomycetota</taxon>
        <taxon>Actinomycetes</taxon>
        <taxon>Streptosporangiales</taxon>
        <taxon>Streptosporangiaceae</taxon>
        <taxon>Streptosporangium</taxon>
    </lineage>
</organism>
<feature type="region of interest" description="Disordered" evidence="1">
    <location>
        <begin position="37"/>
        <end position="78"/>
    </location>
</feature>
<evidence type="ECO:0000256" key="1">
    <source>
        <dbReference type="SAM" id="MobiDB-lite"/>
    </source>
</evidence>
<evidence type="ECO:0000313" key="3">
    <source>
        <dbReference type="Proteomes" id="UP000199111"/>
    </source>
</evidence>
<dbReference type="RefSeq" id="WP_093890572.1">
    <property type="nucleotide sequence ID" value="NZ_FOQY01000029.1"/>
</dbReference>
<evidence type="ECO:0000313" key="2">
    <source>
        <dbReference type="EMBL" id="SFK60188.1"/>
    </source>
</evidence>
<dbReference type="Pfam" id="PF13822">
    <property type="entry name" value="ACC_epsilon"/>
    <property type="match status" value="1"/>
</dbReference>
<dbReference type="GO" id="GO:0004658">
    <property type="term" value="F:propionyl-CoA carboxylase activity"/>
    <property type="evidence" value="ECO:0007669"/>
    <property type="project" value="InterPro"/>
</dbReference>
<dbReference type="AlphaFoldDB" id="A0A1I4AUH0"/>
<dbReference type="GO" id="GO:0003989">
    <property type="term" value="F:acetyl-CoA carboxylase activity"/>
    <property type="evidence" value="ECO:0007669"/>
    <property type="project" value="InterPro"/>
</dbReference>
<dbReference type="Proteomes" id="UP000199111">
    <property type="component" value="Unassembled WGS sequence"/>
</dbReference>
<dbReference type="GeneID" id="96301989"/>
<gene>
    <name evidence="2" type="ORF">SAMN05216275_129101</name>
</gene>
<dbReference type="InterPro" id="IPR032716">
    <property type="entry name" value="ACC_epsilon"/>
</dbReference>
<keyword evidence="3" id="KW-1185">Reference proteome</keyword>
<reference evidence="3" key="1">
    <citation type="submission" date="2016-10" db="EMBL/GenBank/DDBJ databases">
        <authorList>
            <person name="Varghese N."/>
            <person name="Submissions S."/>
        </authorList>
    </citation>
    <scope>NUCLEOTIDE SEQUENCE [LARGE SCALE GENOMIC DNA]</scope>
    <source>
        <strain evidence="3">CGMCC 4.2126</strain>
    </source>
</reference>
<dbReference type="EMBL" id="FOQY01000029">
    <property type="protein sequence ID" value="SFK60188.1"/>
    <property type="molecule type" value="Genomic_DNA"/>
</dbReference>